<organism evidence="1 2">
    <name type="scientific">Kibdelosporangium banguiense</name>
    <dbReference type="NCBI Taxonomy" id="1365924"/>
    <lineage>
        <taxon>Bacteria</taxon>
        <taxon>Bacillati</taxon>
        <taxon>Actinomycetota</taxon>
        <taxon>Actinomycetes</taxon>
        <taxon>Pseudonocardiales</taxon>
        <taxon>Pseudonocardiaceae</taxon>
        <taxon>Kibdelosporangium</taxon>
    </lineage>
</organism>
<dbReference type="RefSeq" id="WP_209644106.1">
    <property type="nucleotide sequence ID" value="NZ_JAGINW010000001.1"/>
</dbReference>
<dbReference type="EMBL" id="JAGINW010000001">
    <property type="protein sequence ID" value="MBP2327119.1"/>
    <property type="molecule type" value="Genomic_DNA"/>
</dbReference>
<evidence type="ECO:0000313" key="2">
    <source>
        <dbReference type="Proteomes" id="UP001519332"/>
    </source>
</evidence>
<evidence type="ECO:0000313" key="1">
    <source>
        <dbReference type="EMBL" id="MBP2327119.1"/>
    </source>
</evidence>
<protein>
    <submittedName>
        <fullName evidence="1">Membrane protein</fullName>
    </submittedName>
</protein>
<accession>A0ABS4TRT9</accession>
<gene>
    <name evidence="1" type="ORF">JOF56_007504</name>
</gene>
<name>A0ABS4TRT9_9PSEU</name>
<proteinExistence type="predicted"/>
<reference evidence="1 2" key="1">
    <citation type="submission" date="2021-03" db="EMBL/GenBank/DDBJ databases">
        <title>Sequencing the genomes of 1000 actinobacteria strains.</title>
        <authorList>
            <person name="Klenk H.-P."/>
        </authorList>
    </citation>
    <scope>NUCLEOTIDE SEQUENCE [LARGE SCALE GENOMIC DNA]</scope>
    <source>
        <strain evidence="1 2">DSM 46670</strain>
    </source>
</reference>
<comment type="caution">
    <text evidence="1">The sequence shown here is derived from an EMBL/GenBank/DDBJ whole genome shotgun (WGS) entry which is preliminary data.</text>
</comment>
<dbReference type="Proteomes" id="UP001519332">
    <property type="component" value="Unassembled WGS sequence"/>
</dbReference>
<sequence>MAVPIGATWAQVQATDHQGGYSGTAWFPANSTRHVVSWKNGGITDYGTIPNTTASQVQDSNRAGTLVGTRHNGSLGAQRSFRTNGGAIETLPAPLEAVYSKAYAISDTGDVVGGLTDRRSGKLADVAVRWPAGQPDQVVELAGAPVGALAVDLDENGTVLLRIPDANGNTWPYLWRDGVTTPLNRLPGATSMLGNAIANGRVVGTVTTSAGTQGVFWDKDGVPRTLPGSTAGRSINRDGLIEGEISSSPGTSGVWRLGTFEANLGTDARTETVGDDGSIGGYRYNGGQYQPTVWRCA</sequence>
<keyword evidence="2" id="KW-1185">Reference proteome</keyword>